<feature type="compositionally biased region" description="Polar residues" evidence="11">
    <location>
        <begin position="53"/>
        <end position="70"/>
    </location>
</feature>
<dbReference type="PANTHER" id="PTHR24287:SF5">
    <property type="entry name" value="P450, PUTATIVE (EUROFUNG)-RELATED"/>
    <property type="match status" value="1"/>
</dbReference>
<sequence>MDLGPELSTPDGRYDPSPHLFRPGGKGWGMRPELAFEGSRIGEGKMSMGPACSSMQGRAAQTFTSASTLPPTRCDWQPPASARDQHRSQHASMHVCLPAHFPFQLLLVLHVPPLHPSSLVALAPLPRAAANERVWIVTGFPARTARSPGPQQGPPRGAPLLTMPGRGSLLVAGDSHPRNQGCGLFGKSAGRGQATTVLKLSLIRMESLRAPWLRRTVLGNILVVFSIRLRKLDHSRSSPELEAQLVLRAHRHSITLHNHPTARLPKMLAVVAPSPVTVAVAIPVVLIVLWTAQHLRIEYRLSKNPGVRAPALANNPFSAIYWFLEAAYMQANNRLLDYFNSIYRYATPTAPNIVEMTFASRRILLTREPEHVKTVLTSKFADFGKGDMFHDAWSPFLGDSIFTTDGDRWHKSRALIRPMFTRDRVRDLHIFDRWAGAMLREMPPAGETVDMCDLFYRMTLDVTTDFLLGQSVGALENPRSDFSRAFMEVQRMQMILTILYPFRWLVPQHKYKSGIKLIESFMDPYIAATLRLTPSELETLSKSDRDFDFTFLHHIALFSRDPKVLRDQIMAVLLAGRDTTAATLSWCLYELANAPAVWARLRADVLGRVGGERAPTYEDLKGLTYLTHTLNETLRLYPAVPYNLRSCIPITPTALLHSDPAYANCVSVCVCSVESSTLPGQPGQPDIAALPGDIIIYSTLSMQRRPDLYPPASDTFPDPALFSPDRWDHWTPKPWHFVPFNGGPRICIGQNFALTEMAFTLVRLLQKYERVEYRGDWAAQFHKAEIVGCPGHGVPVAFFEPAA</sequence>
<evidence type="ECO:0000256" key="1">
    <source>
        <dbReference type="ARBA" id="ARBA00001971"/>
    </source>
</evidence>
<keyword evidence="13" id="KW-1185">Reference proteome</keyword>
<evidence type="ECO:0000256" key="5">
    <source>
        <dbReference type="ARBA" id="ARBA00022723"/>
    </source>
</evidence>
<gene>
    <name evidence="12" type="ORF">Purlil1_9818</name>
</gene>
<comment type="cofactor">
    <cofactor evidence="1">
        <name>heme</name>
        <dbReference type="ChEBI" id="CHEBI:30413"/>
    </cofactor>
</comment>
<comment type="caution">
    <text evidence="12">The sequence shown here is derived from an EMBL/GenBank/DDBJ whole genome shotgun (WGS) entry which is preliminary data.</text>
</comment>
<keyword evidence="8" id="KW-0408">Iron</keyword>
<keyword evidence="5" id="KW-0479">Metal-binding</keyword>
<dbReference type="PRINTS" id="PR00465">
    <property type="entry name" value="EP450IV"/>
</dbReference>
<feature type="region of interest" description="Disordered" evidence="11">
    <location>
        <begin position="47"/>
        <end position="87"/>
    </location>
</feature>
<evidence type="ECO:0000256" key="3">
    <source>
        <dbReference type="ARBA" id="ARBA00010617"/>
    </source>
</evidence>
<dbReference type="InterPro" id="IPR017972">
    <property type="entry name" value="Cyt_P450_CS"/>
</dbReference>
<evidence type="ECO:0000256" key="9">
    <source>
        <dbReference type="ARBA" id="ARBA00023033"/>
    </source>
</evidence>
<dbReference type="EMBL" id="JAWRVI010000046">
    <property type="protein sequence ID" value="KAK4085861.1"/>
    <property type="molecule type" value="Genomic_DNA"/>
</dbReference>
<dbReference type="PRINTS" id="PR00385">
    <property type="entry name" value="P450"/>
</dbReference>
<evidence type="ECO:0000256" key="4">
    <source>
        <dbReference type="ARBA" id="ARBA00022692"/>
    </source>
</evidence>
<dbReference type="SUPFAM" id="SSF48264">
    <property type="entry name" value="Cytochrome P450"/>
    <property type="match status" value="1"/>
</dbReference>
<protein>
    <recommendedName>
        <fullName evidence="14">Cytochrome P450 alkane hydroxylase</fullName>
    </recommendedName>
</protein>
<dbReference type="InterPro" id="IPR001128">
    <property type="entry name" value="Cyt_P450"/>
</dbReference>
<evidence type="ECO:0000256" key="10">
    <source>
        <dbReference type="ARBA" id="ARBA00023136"/>
    </source>
</evidence>
<dbReference type="InterPro" id="IPR036396">
    <property type="entry name" value="Cyt_P450_sf"/>
</dbReference>
<dbReference type="CDD" id="cd11063">
    <property type="entry name" value="CYP52"/>
    <property type="match status" value="1"/>
</dbReference>
<keyword evidence="7" id="KW-0560">Oxidoreductase</keyword>
<keyword evidence="4" id="KW-0812">Transmembrane</keyword>
<keyword evidence="9" id="KW-0503">Monooxygenase</keyword>
<dbReference type="InterPro" id="IPR002403">
    <property type="entry name" value="Cyt_P450_E_grp-IV"/>
</dbReference>
<proteinExistence type="inferred from homology"/>
<evidence type="ECO:0000313" key="13">
    <source>
        <dbReference type="Proteomes" id="UP001287286"/>
    </source>
</evidence>
<dbReference type="PROSITE" id="PS00086">
    <property type="entry name" value="CYTOCHROME_P450"/>
    <property type="match status" value="1"/>
</dbReference>
<dbReference type="InterPro" id="IPR047146">
    <property type="entry name" value="Cyt_P450_E_CYP52_fungi"/>
</dbReference>
<evidence type="ECO:0000256" key="2">
    <source>
        <dbReference type="ARBA" id="ARBA00004167"/>
    </source>
</evidence>
<evidence type="ECO:0000256" key="7">
    <source>
        <dbReference type="ARBA" id="ARBA00023002"/>
    </source>
</evidence>
<evidence type="ECO:0000313" key="12">
    <source>
        <dbReference type="EMBL" id="KAK4085861.1"/>
    </source>
</evidence>
<accession>A0ABR0BPJ4</accession>
<organism evidence="12 13">
    <name type="scientific">Purpureocillium lilacinum</name>
    <name type="common">Paecilomyces lilacinus</name>
    <dbReference type="NCBI Taxonomy" id="33203"/>
    <lineage>
        <taxon>Eukaryota</taxon>
        <taxon>Fungi</taxon>
        <taxon>Dikarya</taxon>
        <taxon>Ascomycota</taxon>
        <taxon>Pezizomycotina</taxon>
        <taxon>Sordariomycetes</taxon>
        <taxon>Hypocreomycetidae</taxon>
        <taxon>Hypocreales</taxon>
        <taxon>Ophiocordycipitaceae</taxon>
        <taxon>Purpureocillium</taxon>
    </lineage>
</organism>
<dbReference type="PANTHER" id="PTHR24287">
    <property type="entry name" value="P450, PUTATIVE (EUROFUNG)-RELATED"/>
    <property type="match status" value="1"/>
</dbReference>
<name>A0ABR0BPJ4_PURLI</name>
<dbReference type="Pfam" id="PF00067">
    <property type="entry name" value="p450"/>
    <property type="match status" value="2"/>
</dbReference>
<comment type="subcellular location">
    <subcellularLocation>
        <location evidence="2">Membrane</location>
        <topology evidence="2">Single-pass membrane protein</topology>
    </subcellularLocation>
</comment>
<comment type="similarity">
    <text evidence="3">Belongs to the cytochrome P450 family.</text>
</comment>
<reference evidence="12 13" key="1">
    <citation type="journal article" date="2024" name="Microbiol. Resour. Announc.">
        <title>Genome annotations for the ascomycete fungi Trichoderma harzianum, Trichoderma aggressivum, and Purpureocillium lilacinum.</title>
        <authorList>
            <person name="Beijen E.P.W."/>
            <person name="Ohm R.A."/>
        </authorList>
    </citation>
    <scope>NUCLEOTIDE SEQUENCE [LARGE SCALE GENOMIC DNA]</scope>
    <source>
        <strain evidence="12 13">CBS 150709</strain>
    </source>
</reference>
<evidence type="ECO:0000256" key="8">
    <source>
        <dbReference type="ARBA" id="ARBA00023004"/>
    </source>
</evidence>
<keyword evidence="6" id="KW-1133">Transmembrane helix</keyword>
<feature type="region of interest" description="Disordered" evidence="11">
    <location>
        <begin position="1"/>
        <end position="26"/>
    </location>
</feature>
<evidence type="ECO:0000256" key="6">
    <source>
        <dbReference type="ARBA" id="ARBA00022989"/>
    </source>
</evidence>
<keyword evidence="10" id="KW-0472">Membrane</keyword>
<dbReference type="Proteomes" id="UP001287286">
    <property type="component" value="Unassembled WGS sequence"/>
</dbReference>
<dbReference type="Gene3D" id="1.10.630.10">
    <property type="entry name" value="Cytochrome P450"/>
    <property type="match status" value="1"/>
</dbReference>
<evidence type="ECO:0000256" key="11">
    <source>
        <dbReference type="SAM" id="MobiDB-lite"/>
    </source>
</evidence>
<evidence type="ECO:0008006" key="14">
    <source>
        <dbReference type="Google" id="ProtNLM"/>
    </source>
</evidence>